<sequence length="237" mass="26311">MVEIRRISDPDGLVGVSRLEAEIWGASDPTPVALLTVFSHRGGVVLGAFHDQTLVGVVVGFPAIDEAGRLYLHSHLLGVLPTYRRQRLGERLKRAQWDFAQNHGFSYIGWTYDPLLAANAWFNLAVLGSRVAGLQANVYGELGDRLNGSLPTHRFWVAWNPAWSGGTGDQAPATRVAIPENVAQLRERDPDQARIQADDFFRQAETLWESGLRVVGVEKQGEQVNYLWQEGGRRGEN</sequence>
<keyword evidence="3" id="KW-1185">Reference proteome</keyword>
<gene>
    <name evidence="2" type="ORF">HIJ39_07175</name>
</gene>
<evidence type="ECO:0000313" key="2">
    <source>
        <dbReference type="EMBL" id="NMP22131.1"/>
    </source>
</evidence>
<dbReference type="RefSeq" id="WP_169098162.1">
    <property type="nucleotide sequence ID" value="NZ_JABBVZ010000017.1"/>
</dbReference>
<dbReference type="SUPFAM" id="SSF55729">
    <property type="entry name" value="Acyl-CoA N-acyltransferases (Nat)"/>
    <property type="match status" value="1"/>
</dbReference>
<evidence type="ECO:0000259" key="1">
    <source>
        <dbReference type="PROSITE" id="PS51186"/>
    </source>
</evidence>
<dbReference type="Gene3D" id="3.40.630.30">
    <property type="match status" value="1"/>
</dbReference>
<keyword evidence="2" id="KW-0808">Transferase</keyword>
<dbReference type="CDD" id="cd04301">
    <property type="entry name" value="NAT_SF"/>
    <property type="match status" value="1"/>
</dbReference>
<feature type="domain" description="N-acetyltransferase" evidence="1">
    <location>
        <begin position="2"/>
        <end position="166"/>
    </location>
</feature>
<dbReference type="PANTHER" id="PTHR41700">
    <property type="entry name" value="GCN5-RELATED N-ACETYLTRANSFERASE"/>
    <property type="match status" value="1"/>
</dbReference>
<accession>A0A7Y0L2L1</accession>
<dbReference type="Pfam" id="PF00583">
    <property type="entry name" value="Acetyltransf_1"/>
    <property type="match status" value="1"/>
</dbReference>
<dbReference type="InterPro" id="IPR016181">
    <property type="entry name" value="Acyl_CoA_acyltransferase"/>
</dbReference>
<dbReference type="InterPro" id="IPR000182">
    <property type="entry name" value="GNAT_dom"/>
</dbReference>
<protein>
    <submittedName>
        <fullName evidence="2">GNAT family N-acetyltransferase</fullName>
    </submittedName>
</protein>
<dbReference type="EMBL" id="JABBVZ010000017">
    <property type="protein sequence ID" value="NMP22131.1"/>
    <property type="molecule type" value="Genomic_DNA"/>
</dbReference>
<comment type="caution">
    <text evidence="2">The sequence shown here is derived from an EMBL/GenBank/DDBJ whole genome shotgun (WGS) entry which is preliminary data.</text>
</comment>
<dbReference type="Proteomes" id="UP000533476">
    <property type="component" value="Unassembled WGS sequence"/>
</dbReference>
<dbReference type="GO" id="GO:0016747">
    <property type="term" value="F:acyltransferase activity, transferring groups other than amino-acyl groups"/>
    <property type="evidence" value="ECO:0007669"/>
    <property type="project" value="InterPro"/>
</dbReference>
<dbReference type="AlphaFoldDB" id="A0A7Y0L2L1"/>
<dbReference type="InterPro" id="IPR038764">
    <property type="entry name" value="GNAT_N_AcTrfase_prd"/>
</dbReference>
<evidence type="ECO:0000313" key="3">
    <source>
        <dbReference type="Proteomes" id="UP000533476"/>
    </source>
</evidence>
<dbReference type="PROSITE" id="PS51186">
    <property type="entry name" value="GNAT"/>
    <property type="match status" value="1"/>
</dbReference>
<organism evidence="2 3">
    <name type="scientific">Sulfobacillus harzensis</name>
    <dbReference type="NCBI Taxonomy" id="2729629"/>
    <lineage>
        <taxon>Bacteria</taxon>
        <taxon>Bacillati</taxon>
        <taxon>Bacillota</taxon>
        <taxon>Clostridia</taxon>
        <taxon>Eubacteriales</taxon>
        <taxon>Clostridiales Family XVII. Incertae Sedis</taxon>
        <taxon>Sulfobacillus</taxon>
    </lineage>
</organism>
<reference evidence="2 3" key="1">
    <citation type="submission" date="2020-04" db="EMBL/GenBank/DDBJ databases">
        <authorList>
            <person name="Zhang R."/>
            <person name="Schippers A."/>
        </authorList>
    </citation>
    <scope>NUCLEOTIDE SEQUENCE [LARGE SCALE GENOMIC DNA]</scope>
    <source>
        <strain evidence="2 3">DSM 109850</strain>
    </source>
</reference>
<dbReference type="PANTHER" id="PTHR41700:SF1">
    <property type="entry name" value="N-ACETYLTRANSFERASE DOMAIN-CONTAINING PROTEIN"/>
    <property type="match status" value="1"/>
</dbReference>
<name>A0A7Y0L2L1_9FIRM</name>
<proteinExistence type="predicted"/>